<dbReference type="AlphaFoldDB" id="A0A9J6RDZ4"/>
<accession>A0A9J6RDZ4</accession>
<name>A0A9J6RDZ4_9BACI</name>
<comment type="caution">
    <text evidence="1">The sequence shown here is derived from an EMBL/GenBank/DDBJ whole genome shotgun (WGS) entry which is preliminary data.</text>
</comment>
<keyword evidence="2" id="KW-1185">Reference proteome</keyword>
<evidence type="ECO:0000313" key="2">
    <source>
        <dbReference type="Proteomes" id="UP001084197"/>
    </source>
</evidence>
<sequence>MRLGAFSALNLSEISNLDEVSVISCPEPRRKTRLKEVRVFFDAHPHVNIIKVRRKIIYHTICVNTMIRLMIVDKRSVCSHA</sequence>
<reference evidence="1" key="1">
    <citation type="submission" date="2022-11" db="EMBL/GenBank/DDBJ databases">
        <title>WGS of Natronobacillus azotifigens 24KS-1, an anaerobic diazotrophic haloalkaliphile from soda-rich habitats.</title>
        <authorList>
            <person name="Sorokin D.Y."/>
            <person name="Merkel A.Y."/>
        </authorList>
    </citation>
    <scope>NUCLEOTIDE SEQUENCE</scope>
    <source>
        <strain evidence="1">24KS-1</strain>
    </source>
</reference>
<dbReference type="Proteomes" id="UP001084197">
    <property type="component" value="Unassembled WGS sequence"/>
</dbReference>
<gene>
    <name evidence="1" type="ORF">OWO01_11135</name>
</gene>
<evidence type="ECO:0000313" key="1">
    <source>
        <dbReference type="EMBL" id="MCZ0703775.1"/>
    </source>
</evidence>
<proteinExistence type="predicted"/>
<dbReference type="EMBL" id="JAPRAT010000022">
    <property type="protein sequence ID" value="MCZ0703775.1"/>
    <property type="molecule type" value="Genomic_DNA"/>
</dbReference>
<protein>
    <submittedName>
        <fullName evidence="1">Uncharacterized protein</fullName>
    </submittedName>
</protein>
<dbReference type="RefSeq" id="WP_268780540.1">
    <property type="nucleotide sequence ID" value="NZ_JAPRAT010000022.1"/>
</dbReference>
<organism evidence="1 2">
    <name type="scientific">Natronobacillus azotifigens</name>
    <dbReference type="NCBI Taxonomy" id="472978"/>
    <lineage>
        <taxon>Bacteria</taxon>
        <taxon>Bacillati</taxon>
        <taxon>Bacillota</taxon>
        <taxon>Bacilli</taxon>
        <taxon>Bacillales</taxon>
        <taxon>Bacillaceae</taxon>
        <taxon>Natronobacillus</taxon>
    </lineage>
</organism>